<evidence type="ECO:0000313" key="10">
    <source>
        <dbReference type="Proteomes" id="UP000323671"/>
    </source>
</evidence>
<evidence type="ECO:0000259" key="8">
    <source>
        <dbReference type="Pfam" id="PF12704"/>
    </source>
</evidence>
<dbReference type="InterPro" id="IPR051125">
    <property type="entry name" value="ABC-4/HrtB_transporter"/>
</dbReference>
<dbReference type="PANTHER" id="PTHR43738:SF3">
    <property type="entry name" value="ABC TRANSPORTER PERMEASE"/>
    <property type="match status" value="1"/>
</dbReference>
<evidence type="ECO:0000256" key="6">
    <source>
        <dbReference type="SAM" id="Phobius"/>
    </source>
</evidence>
<protein>
    <submittedName>
        <fullName evidence="9">Putative ABC transport system permease protein</fullName>
    </submittedName>
</protein>
<accession>A0A5C1EAW4</accession>
<evidence type="ECO:0000256" key="5">
    <source>
        <dbReference type="ARBA" id="ARBA00023136"/>
    </source>
</evidence>
<comment type="subcellular location">
    <subcellularLocation>
        <location evidence="1">Cell membrane</location>
        <topology evidence="1">Multi-pass membrane protein</topology>
    </subcellularLocation>
</comment>
<evidence type="ECO:0000256" key="2">
    <source>
        <dbReference type="ARBA" id="ARBA00022475"/>
    </source>
</evidence>
<keyword evidence="2" id="KW-1003">Cell membrane</keyword>
<dbReference type="AlphaFoldDB" id="A0A5C1EAW4"/>
<reference evidence="9 10" key="1">
    <citation type="submission" date="2017-07" db="EMBL/GenBank/DDBJ databases">
        <title>Complete genome sequence of Oryzomicrobium terrae TPP412.</title>
        <authorList>
            <person name="Chiu L.-W."/>
            <person name="Lo K.-J."/>
            <person name="Tsai Y.-M."/>
            <person name="Lin S.-S."/>
            <person name="Kuo C.-H."/>
            <person name="Liu C.-T."/>
        </authorList>
    </citation>
    <scope>NUCLEOTIDE SEQUENCE [LARGE SCALE GENOMIC DNA]</scope>
    <source>
        <strain evidence="9 10">TPP412</strain>
    </source>
</reference>
<dbReference type="RefSeq" id="WP_054621271.1">
    <property type="nucleotide sequence ID" value="NZ_CP022579.1"/>
</dbReference>
<organism evidence="9 10">
    <name type="scientific">Oryzomicrobium terrae</name>
    <dbReference type="NCBI Taxonomy" id="1735038"/>
    <lineage>
        <taxon>Bacteria</taxon>
        <taxon>Pseudomonadati</taxon>
        <taxon>Pseudomonadota</taxon>
        <taxon>Betaproteobacteria</taxon>
        <taxon>Rhodocyclales</taxon>
        <taxon>Rhodocyclaceae</taxon>
        <taxon>Oryzomicrobium</taxon>
    </lineage>
</organism>
<dbReference type="GO" id="GO:0005886">
    <property type="term" value="C:plasma membrane"/>
    <property type="evidence" value="ECO:0007669"/>
    <property type="project" value="UniProtKB-SubCell"/>
</dbReference>
<keyword evidence="4 6" id="KW-1133">Transmembrane helix</keyword>
<keyword evidence="5 6" id="KW-0472">Membrane</keyword>
<keyword evidence="10" id="KW-1185">Reference proteome</keyword>
<proteinExistence type="predicted"/>
<dbReference type="Proteomes" id="UP000323671">
    <property type="component" value="Chromosome"/>
</dbReference>
<dbReference type="Pfam" id="PF12704">
    <property type="entry name" value="MacB_PCD"/>
    <property type="match status" value="1"/>
</dbReference>
<keyword evidence="3 6" id="KW-0812">Transmembrane</keyword>
<evidence type="ECO:0000259" key="7">
    <source>
        <dbReference type="Pfam" id="PF02687"/>
    </source>
</evidence>
<dbReference type="InterPro" id="IPR003838">
    <property type="entry name" value="ABC3_permease_C"/>
</dbReference>
<dbReference type="Pfam" id="PF02687">
    <property type="entry name" value="FtsX"/>
    <property type="match status" value="1"/>
</dbReference>
<feature type="domain" description="ABC3 transporter permease C-terminal" evidence="7">
    <location>
        <begin position="260"/>
        <end position="374"/>
    </location>
</feature>
<dbReference type="EMBL" id="CP022579">
    <property type="protein sequence ID" value="QEL65855.1"/>
    <property type="molecule type" value="Genomic_DNA"/>
</dbReference>
<feature type="domain" description="MacB-like periplasmic core" evidence="8">
    <location>
        <begin position="17"/>
        <end position="226"/>
    </location>
</feature>
<feature type="transmembrane region" description="Helical" evidence="6">
    <location>
        <begin position="299"/>
        <end position="328"/>
    </location>
</feature>
<evidence type="ECO:0000256" key="4">
    <source>
        <dbReference type="ARBA" id="ARBA00022989"/>
    </source>
</evidence>
<dbReference type="PANTHER" id="PTHR43738">
    <property type="entry name" value="ABC TRANSPORTER, MEMBRANE PROTEIN"/>
    <property type="match status" value="1"/>
</dbReference>
<dbReference type="InterPro" id="IPR025857">
    <property type="entry name" value="MacB_PCD"/>
</dbReference>
<sequence>MLLVLAFRNAFRHRLRTLLTLAGLTVAVTAFGLLSTVVDAWYAGAEGASNARLVTRNAISLVFPLPVNYREKIRRVDGVVGITHSNWFGGIYKEPKNFFAQFAVEADTFLDLYPEYVLSEAERRDFLRDRKGCIVGSKLAATYGFKVGDTIQLKGTIFPGTWEFVVRGIYRGREAKTDVSQMLFHWSYVNETITRLIPRRANQIGVYVVKIDDPTRAAEVSARIDAEFKNTSAETLTETEKAFQLSFVSMTEAIVVAIRAVSYLVIVIILAVMANTMAMTVRERTAEYATLKALGFPPGFVAALIVGESVAIALLGGLIGVALTFPLATVFAQAVGTLFPVFNVSAETVALQLLCALGVGLLAAAVPARRAMGIRIVDGLRAVA</sequence>
<evidence type="ECO:0000313" key="9">
    <source>
        <dbReference type="EMBL" id="QEL65855.1"/>
    </source>
</evidence>
<gene>
    <name evidence="9" type="ORF">OTERR_23790</name>
</gene>
<dbReference type="KEGG" id="otr:OTERR_23790"/>
<feature type="transmembrane region" description="Helical" evidence="6">
    <location>
        <begin position="348"/>
        <end position="366"/>
    </location>
</feature>
<evidence type="ECO:0000256" key="1">
    <source>
        <dbReference type="ARBA" id="ARBA00004651"/>
    </source>
</evidence>
<evidence type="ECO:0000256" key="3">
    <source>
        <dbReference type="ARBA" id="ARBA00022692"/>
    </source>
</evidence>
<name>A0A5C1EAW4_9RHOO</name>
<feature type="transmembrane region" description="Helical" evidence="6">
    <location>
        <begin position="253"/>
        <end position="278"/>
    </location>
</feature>